<evidence type="ECO:0000313" key="2">
    <source>
        <dbReference type="EnsemblProtists" id="EOD38385"/>
    </source>
</evidence>
<evidence type="ECO:0000256" key="1">
    <source>
        <dbReference type="SAM" id="MobiDB-lite"/>
    </source>
</evidence>
<feature type="compositionally biased region" description="Polar residues" evidence="1">
    <location>
        <begin position="1"/>
        <end position="11"/>
    </location>
</feature>
<dbReference type="Proteomes" id="UP000013827">
    <property type="component" value="Unassembled WGS sequence"/>
</dbReference>
<dbReference type="AlphaFoldDB" id="A0A0D3KRK0"/>
<proteinExistence type="predicted"/>
<organism evidence="2 3">
    <name type="scientific">Emiliania huxleyi (strain CCMP1516)</name>
    <dbReference type="NCBI Taxonomy" id="280463"/>
    <lineage>
        <taxon>Eukaryota</taxon>
        <taxon>Haptista</taxon>
        <taxon>Haptophyta</taxon>
        <taxon>Prymnesiophyceae</taxon>
        <taxon>Isochrysidales</taxon>
        <taxon>Noelaerhabdaceae</taxon>
        <taxon>Emiliania</taxon>
    </lineage>
</organism>
<reference evidence="3" key="1">
    <citation type="journal article" date="2013" name="Nature">
        <title>Pan genome of the phytoplankton Emiliania underpins its global distribution.</title>
        <authorList>
            <person name="Read B.A."/>
            <person name="Kegel J."/>
            <person name="Klute M.J."/>
            <person name="Kuo A."/>
            <person name="Lefebvre S.C."/>
            <person name="Maumus F."/>
            <person name="Mayer C."/>
            <person name="Miller J."/>
            <person name="Monier A."/>
            <person name="Salamov A."/>
            <person name="Young J."/>
            <person name="Aguilar M."/>
            <person name="Claverie J.M."/>
            <person name="Frickenhaus S."/>
            <person name="Gonzalez K."/>
            <person name="Herman E.K."/>
            <person name="Lin Y.C."/>
            <person name="Napier J."/>
            <person name="Ogata H."/>
            <person name="Sarno A.F."/>
            <person name="Shmutz J."/>
            <person name="Schroeder D."/>
            <person name="de Vargas C."/>
            <person name="Verret F."/>
            <person name="von Dassow P."/>
            <person name="Valentin K."/>
            <person name="Van de Peer Y."/>
            <person name="Wheeler G."/>
            <person name="Dacks J.B."/>
            <person name="Delwiche C.F."/>
            <person name="Dyhrman S.T."/>
            <person name="Glockner G."/>
            <person name="John U."/>
            <person name="Richards T."/>
            <person name="Worden A.Z."/>
            <person name="Zhang X."/>
            <person name="Grigoriev I.V."/>
            <person name="Allen A.E."/>
            <person name="Bidle K."/>
            <person name="Borodovsky M."/>
            <person name="Bowler C."/>
            <person name="Brownlee C."/>
            <person name="Cock J.M."/>
            <person name="Elias M."/>
            <person name="Gladyshev V.N."/>
            <person name="Groth M."/>
            <person name="Guda C."/>
            <person name="Hadaegh A."/>
            <person name="Iglesias-Rodriguez M.D."/>
            <person name="Jenkins J."/>
            <person name="Jones B.M."/>
            <person name="Lawson T."/>
            <person name="Leese F."/>
            <person name="Lindquist E."/>
            <person name="Lobanov A."/>
            <person name="Lomsadze A."/>
            <person name="Malik S.B."/>
            <person name="Marsh M.E."/>
            <person name="Mackinder L."/>
            <person name="Mock T."/>
            <person name="Mueller-Roeber B."/>
            <person name="Pagarete A."/>
            <person name="Parker M."/>
            <person name="Probert I."/>
            <person name="Quesneville H."/>
            <person name="Raines C."/>
            <person name="Rensing S.A."/>
            <person name="Riano-Pachon D.M."/>
            <person name="Richier S."/>
            <person name="Rokitta S."/>
            <person name="Shiraiwa Y."/>
            <person name="Soanes D.M."/>
            <person name="van der Giezen M."/>
            <person name="Wahlund T.M."/>
            <person name="Williams B."/>
            <person name="Wilson W."/>
            <person name="Wolfe G."/>
            <person name="Wurch L.L."/>
        </authorList>
    </citation>
    <scope>NUCLEOTIDE SEQUENCE</scope>
</reference>
<dbReference type="HOGENOM" id="CLU_1743958_0_0_1"/>
<feature type="compositionally biased region" description="Low complexity" evidence="1">
    <location>
        <begin position="28"/>
        <end position="47"/>
    </location>
</feature>
<protein>
    <submittedName>
        <fullName evidence="2">Uncharacterized protein</fullName>
    </submittedName>
</protein>
<dbReference type="PaxDb" id="2903-EOD38385"/>
<dbReference type="GeneID" id="17283655"/>
<dbReference type="EnsemblProtists" id="EOD38385">
    <property type="protein sequence ID" value="EOD38385"/>
    <property type="gene ID" value="EMIHUDRAFT_224821"/>
</dbReference>
<evidence type="ECO:0000313" key="3">
    <source>
        <dbReference type="Proteomes" id="UP000013827"/>
    </source>
</evidence>
<accession>A0A0D3KRK0</accession>
<keyword evidence="3" id="KW-1185">Reference proteome</keyword>
<sequence>MPPEQISLQQPRRTEAPPEQAPLGRGGASSSTGGASSSTGGASSSTSEPSAAQPAVHADFATHTLGLARRLVAEKVCGGPAGSEEQGEAARLAARLQSALHARMRQRHTLGGQRPPLRSAYDAAEESLAAVFRDVVRKGLAALESEQHAP</sequence>
<name>A0A0D3KRK0_EMIH1</name>
<dbReference type="RefSeq" id="XP_005790814.1">
    <property type="nucleotide sequence ID" value="XM_005790757.1"/>
</dbReference>
<feature type="region of interest" description="Disordered" evidence="1">
    <location>
        <begin position="1"/>
        <end position="57"/>
    </location>
</feature>
<dbReference type="KEGG" id="ehx:EMIHUDRAFT_224821"/>
<reference evidence="2" key="2">
    <citation type="submission" date="2024-10" db="UniProtKB">
        <authorList>
            <consortium name="EnsemblProtists"/>
        </authorList>
    </citation>
    <scope>IDENTIFICATION</scope>
</reference>